<evidence type="ECO:0000313" key="4">
    <source>
        <dbReference type="EMBL" id="MFI0795158.1"/>
    </source>
</evidence>
<dbReference type="Pfam" id="PF11992">
    <property type="entry name" value="TgpA_N"/>
    <property type="match status" value="1"/>
</dbReference>
<evidence type="ECO:0000256" key="2">
    <source>
        <dbReference type="SAM" id="Phobius"/>
    </source>
</evidence>
<reference evidence="4 5" key="1">
    <citation type="submission" date="2024-10" db="EMBL/GenBank/DDBJ databases">
        <title>The Natural Products Discovery Center: Release of the First 8490 Sequenced Strains for Exploring Actinobacteria Biosynthetic Diversity.</title>
        <authorList>
            <person name="Kalkreuter E."/>
            <person name="Kautsar S.A."/>
            <person name="Yang D."/>
            <person name="Bader C.D."/>
            <person name="Teijaro C.N."/>
            <person name="Fluegel L."/>
            <person name="Davis C.M."/>
            <person name="Simpson J.R."/>
            <person name="Lauterbach L."/>
            <person name="Steele A.D."/>
            <person name="Gui C."/>
            <person name="Meng S."/>
            <person name="Li G."/>
            <person name="Viehrig K."/>
            <person name="Ye F."/>
            <person name="Su P."/>
            <person name="Kiefer A.F."/>
            <person name="Nichols A."/>
            <person name="Cepeda A.J."/>
            <person name="Yan W."/>
            <person name="Fan B."/>
            <person name="Jiang Y."/>
            <person name="Adhikari A."/>
            <person name="Zheng C.-J."/>
            <person name="Schuster L."/>
            <person name="Cowan T.M."/>
            <person name="Smanski M.J."/>
            <person name="Chevrette M.G."/>
            <person name="De Carvalho L.P.S."/>
            <person name="Shen B."/>
        </authorList>
    </citation>
    <scope>NUCLEOTIDE SEQUENCE [LARGE SCALE GENOMIC DNA]</scope>
    <source>
        <strain evidence="4 5">NPDC021253</strain>
    </source>
</reference>
<feature type="transmembrane region" description="Helical" evidence="2">
    <location>
        <begin position="64"/>
        <end position="82"/>
    </location>
</feature>
<proteinExistence type="predicted"/>
<keyword evidence="5" id="KW-1185">Reference proteome</keyword>
<dbReference type="InterPro" id="IPR021878">
    <property type="entry name" value="TgpA_N"/>
</dbReference>
<dbReference type="SUPFAM" id="SSF54001">
    <property type="entry name" value="Cysteine proteinases"/>
    <property type="match status" value="1"/>
</dbReference>
<dbReference type="InterPro" id="IPR052901">
    <property type="entry name" value="Bact_TGase-like"/>
</dbReference>
<dbReference type="Pfam" id="PF01841">
    <property type="entry name" value="Transglut_core"/>
    <property type="match status" value="1"/>
</dbReference>
<dbReference type="PANTHER" id="PTHR42736">
    <property type="entry name" value="PROTEIN-GLUTAMINE GAMMA-GLUTAMYLTRANSFERASE"/>
    <property type="match status" value="1"/>
</dbReference>
<evidence type="ECO:0000256" key="1">
    <source>
        <dbReference type="SAM" id="MobiDB-lite"/>
    </source>
</evidence>
<dbReference type="PANTHER" id="PTHR42736:SF1">
    <property type="entry name" value="PROTEIN-GLUTAMINE GAMMA-GLUTAMYLTRANSFERASE"/>
    <property type="match status" value="1"/>
</dbReference>
<evidence type="ECO:0000259" key="3">
    <source>
        <dbReference type="SMART" id="SM00460"/>
    </source>
</evidence>
<feature type="region of interest" description="Disordered" evidence="1">
    <location>
        <begin position="288"/>
        <end position="334"/>
    </location>
</feature>
<dbReference type="InterPro" id="IPR038765">
    <property type="entry name" value="Papain-like_cys_pep_sf"/>
</dbReference>
<feature type="transmembrane region" description="Helical" evidence="2">
    <location>
        <begin position="639"/>
        <end position="662"/>
    </location>
</feature>
<feature type="transmembrane region" description="Helical" evidence="2">
    <location>
        <begin position="39"/>
        <end position="57"/>
    </location>
</feature>
<dbReference type="EMBL" id="JBIRPU010000016">
    <property type="protein sequence ID" value="MFI0795158.1"/>
    <property type="molecule type" value="Genomic_DNA"/>
</dbReference>
<feature type="region of interest" description="Disordered" evidence="1">
    <location>
        <begin position="583"/>
        <end position="615"/>
    </location>
</feature>
<feature type="transmembrane region" description="Helical" evidence="2">
    <location>
        <begin position="148"/>
        <end position="167"/>
    </location>
</feature>
<feature type="domain" description="Transglutaminase-like" evidence="3">
    <location>
        <begin position="519"/>
        <end position="584"/>
    </location>
</feature>
<keyword evidence="2" id="KW-0472">Membrane</keyword>
<feature type="transmembrane region" description="Helical" evidence="2">
    <location>
        <begin position="218"/>
        <end position="241"/>
    </location>
</feature>
<gene>
    <name evidence="4" type="ORF">ACH4OY_21130</name>
</gene>
<accession>A0ABW7ST86</accession>
<feature type="compositionally biased region" description="Pro residues" evidence="1">
    <location>
        <begin position="296"/>
        <end position="306"/>
    </location>
</feature>
<feature type="compositionally biased region" description="Basic and acidic residues" evidence="1">
    <location>
        <begin position="584"/>
        <end position="601"/>
    </location>
</feature>
<organism evidence="4 5">
    <name type="scientific">Micromonospora rubida</name>
    <dbReference type="NCBI Taxonomy" id="2697657"/>
    <lineage>
        <taxon>Bacteria</taxon>
        <taxon>Bacillati</taxon>
        <taxon>Actinomycetota</taxon>
        <taxon>Actinomycetes</taxon>
        <taxon>Micromonosporales</taxon>
        <taxon>Micromonosporaceae</taxon>
        <taxon>Micromonospora</taxon>
    </lineage>
</organism>
<dbReference type="RefSeq" id="WP_396682125.1">
    <property type="nucleotide sequence ID" value="NZ_JBIRPU010000016.1"/>
</dbReference>
<protein>
    <submittedName>
        <fullName evidence="4">TransglutaminaseTgpA domain-containing protein</fullName>
    </submittedName>
</protein>
<dbReference type="Gene3D" id="3.10.620.30">
    <property type="match status" value="1"/>
</dbReference>
<evidence type="ECO:0000313" key="5">
    <source>
        <dbReference type="Proteomes" id="UP001611075"/>
    </source>
</evidence>
<feature type="region of interest" description="Disordered" evidence="1">
    <location>
        <begin position="716"/>
        <end position="738"/>
    </location>
</feature>
<name>A0ABW7ST86_9ACTN</name>
<feature type="transmembrane region" description="Helical" evidence="2">
    <location>
        <begin position="124"/>
        <end position="143"/>
    </location>
</feature>
<dbReference type="InterPro" id="IPR002931">
    <property type="entry name" value="Transglutaminase-like"/>
</dbReference>
<sequence length="803" mass="82321">MGRGPPVVRVLRAVPLPLALVALVALTGVVLGRVYAGGLLPRLVIGAAVGSVLVSVAARRLPSWLVAPLSVAAMAGFTAWSLKLSADAAGLSGSLAEVTAEAARNGIPRLLTAMIPVEPTPDTVLVPLVAAWLAGLAAAEVALRAGRVLLGFLPPALLYAAALYVVGPNADPAIWPTVTFAAVAAVGLAVPSKGPGPSGPDPTAGLAPGVRAAVRVRLAATTAAGLVVVVGLAALLGPMVAGRVDDRPVDPRRYVEPPQVESLDENPLIRVSGWALNPQQKLLDVTTRRPGAPADAPDPVPAPAGSPGPTSGASPGGGASPDSGDRPGSGVGGRSERIRLAVLSDYDGVTWRVGATYRNAGRILPAAEPAPGATVETVQQEITVAALSGRLLPAVATPREVSGARVAYDPQTGTLIRPEGLTPGLRYTVISAAERPDNNLLATADVPAGDEVARVVRVADGVPDPVRRLAGQLAEDNGAPYARAAAIEQFLAEHYRMVADAPSGHAYPNLNFFLFGPRNAGGQRGTSEQFAAAFALLGRLTGLPTRVVVGFRAAGDGPVRAADAYAWPEVLFSGLGWVPFDPLPRPDDEPRPVEEDFRPTPEDPPPSEVPEPTLEPTAIPSAQVAPDRPVDSGGLSTPVLVGGGVAGLLLVVGAALAVLVALRRARSRARLSTGDPGRRIAGAWRELTDALRLAGRPVGGDLAATEVAERARAALAEARAGRPGSDADTGADRTGPGPCPEPSVDELAILLNQVAFAPGSASEAQADRAATVATDYVTALRAARPRWRRLLWSTHPGPLHWPN</sequence>
<keyword evidence="2" id="KW-1133">Transmembrane helix</keyword>
<dbReference type="Proteomes" id="UP001611075">
    <property type="component" value="Unassembled WGS sequence"/>
</dbReference>
<feature type="transmembrane region" description="Helical" evidence="2">
    <location>
        <begin position="12"/>
        <end position="33"/>
    </location>
</feature>
<keyword evidence="2" id="KW-0812">Transmembrane</keyword>
<comment type="caution">
    <text evidence="4">The sequence shown here is derived from an EMBL/GenBank/DDBJ whole genome shotgun (WGS) entry which is preliminary data.</text>
</comment>
<dbReference type="SMART" id="SM00460">
    <property type="entry name" value="TGc"/>
    <property type="match status" value="1"/>
</dbReference>
<feature type="transmembrane region" description="Helical" evidence="2">
    <location>
        <begin position="173"/>
        <end position="190"/>
    </location>
</feature>